<dbReference type="SUPFAM" id="SSF54909">
    <property type="entry name" value="Dimeric alpha+beta barrel"/>
    <property type="match status" value="1"/>
</dbReference>
<dbReference type="InterPro" id="IPR000485">
    <property type="entry name" value="AsnC-type_HTH_dom"/>
</dbReference>
<dbReference type="SUPFAM" id="SSF46785">
    <property type="entry name" value="Winged helix' DNA-binding domain"/>
    <property type="match status" value="1"/>
</dbReference>
<dbReference type="EMBL" id="VZUS01000004">
    <property type="protein sequence ID" value="KAB1185438.1"/>
    <property type="molecule type" value="Genomic_DNA"/>
</dbReference>
<organism evidence="5">
    <name type="scientific">Haloferax sp. CBA1149</name>
    <dbReference type="NCBI Taxonomy" id="2650753"/>
    <lineage>
        <taxon>Archaea</taxon>
        <taxon>Methanobacteriati</taxon>
        <taxon>Methanobacteriota</taxon>
        <taxon>Stenosarchaea group</taxon>
        <taxon>Halobacteria</taxon>
        <taxon>Halobacteriales</taxon>
        <taxon>Haloferacaceae</taxon>
        <taxon>Haloferax</taxon>
    </lineage>
</organism>
<dbReference type="PROSITE" id="PS50956">
    <property type="entry name" value="HTH_ASNC_2"/>
    <property type="match status" value="1"/>
</dbReference>
<dbReference type="PANTHER" id="PTHR30154">
    <property type="entry name" value="LEUCINE-RESPONSIVE REGULATORY PROTEIN"/>
    <property type="match status" value="1"/>
</dbReference>
<dbReference type="InterPro" id="IPR019887">
    <property type="entry name" value="Tscrpt_reg_AsnC/Lrp_C"/>
</dbReference>
<dbReference type="InterPro" id="IPR036390">
    <property type="entry name" value="WH_DNA-bd_sf"/>
</dbReference>
<dbReference type="GO" id="GO:0043565">
    <property type="term" value="F:sequence-specific DNA binding"/>
    <property type="evidence" value="ECO:0007669"/>
    <property type="project" value="InterPro"/>
</dbReference>
<dbReference type="Pfam" id="PF01037">
    <property type="entry name" value="AsnC_trans_reg"/>
    <property type="match status" value="1"/>
</dbReference>
<keyword evidence="2" id="KW-0238">DNA-binding</keyword>
<evidence type="ECO:0000259" key="4">
    <source>
        <dbReference type="PROSITE" id="PS50956"/>
    </source>
</evidence>
<dbReference type="Gene3D" id="3.30.70.920">
    <property type="match status" value="1"/>
</dbReference>
<dbReference type="InterPro" id="IPR011991">
    <property type="entry name" value="ArsR-like_HTH"/>
</dbReference>
<proteinExistence type="predicted"/>
<dbReference type="InterPro" id="IPR011008">
    <property type="entry name" value="Dimeric_a/b-barrel"/>
</dbReference>
<dbReference type="InterPro" id="IPR019888">
    <property type="entry name" value="Tscrpt_reg_AsnC-like"/>
</dbReference>
<evidence type="ECO:0000256" key="1">
    <source>
        <dbReference type="ARBA" id="ARBA00023015"/>
    </source>
</evidence>
<evidence type="ECO:0000256" key="3">
    <source>
        <dbReference type="ARBA" id="ARBA00023163"/>
    </source>
</evidence>
<evidence type="ECO:0000313" key="5">
    <source>
        <dbReference type="EMBL" id="KAB1185438.1"/>
    </source>
</evidence>
<sequence>MDDRDIEILNAVFELEDPSPKEVGDVTGIPKSTVHYRLKKLREDGIIKNDLFAVDLEKINLDLTIITEVDAQYREGYHKDVGNALSTIEGVNQVYFTMGDTDFIVIAHLPSRDKVEELIEQYEVIEGVERTSSKFVISTIKNEPHPLRDFTLETLRESILSDE</sequence>
<comment type="caution">
    <text evidence="5">The sequence shown here is derived from an EMBL/GenBank/DDBJ whole genome shotgun (WGS) entry which is preliminary data.</text>
</comment>
<dbReference type="Gene3D" id="1.10.10.10">
    <property type="entry name" value="Winged helix-like DNA-binding domain superfamily/Winged helix DNA-binding domain"/>
    <property type="match status" value="1"/>
</dbReference>
<reference evidence="5" key="1">
    <citation type="submission" date="2019-09" db="EMBL/GenBank/DDBJ databases">
        <title>Genomic analysis of Haloferax sp. CBA1149.</title>
        <authorList>
            <person name="Roh S.W."/>
        </authorList>
    </citation>
    <scope>NUCLEOTIDE SEQUENCE</scope>
    <source>
        <strain evidence="5">CBA1149</strain>
    </source>
</reference>
<dbReference type="PANTHER" id="PTHR30154:SF34">
    <property type="entry name" value="TRANSCRIPTIONAL REGULATOR AZLB"/>
    <property type="match status" value="1"/>
</dbReference>
<dbReference type="GO" id="GO:0005829">
    <property type="term" value="C:cytosol"/>
    <property type="evidence" value="ECO:0007669"/>
    <property type="project" value="TreeGrafter"/>
</dbReference>
<dbReference type="GO" id="GO:0043200">
    <property type="term" value="P:response to amino acid"/>
    <property type="evidence" value="ECO:0007669"/>
    <property type="project" value="TreeGrafter"/>
</dbReference>
<dbReference type="InterPro" id="IPR036388">
    <property type="entry name" value="WH-like_DNA-bd_sf"/>
</dbReference>
<gene>
    <name evidence="5" type="ORF">Hfx1149_15405</name>
</gene>
<dbReference type="Pfam" id="PF13412">
    <property type="entry name" value="HTH_24"/>
    <property type="match status" value="1"/>
</dbReference>
<keyword evidence="3" id="KW-0804">Transcription</keyword>
<feature type="domain" description="HTH asnC-type" evidence="4">
    <location>
        <begin position="1"/>
        <end position="62"/>
    </location>
</feature>
<dbReference type="RefSeq" id="WP_151139609.1">
    <property type="nucleotide sequence ID" value="NZ_VZUS01000004.1"/>
</dbReference>
<protein>
    <submittedName>
        <fullName evidence="5">Lrp/AsnC family transcriptional regulator</fullName>
    </submittedName>
</protein>
<accession>A0A643JS54</accession>
<dbReference type="AlphaFoldDB" id="A0A643JS54"/>
<keyword evidence="1" id="KW-0805">Transcription regulation</keyword>
<name>A0A643JS54_9EURY</name>
<dbReference type="SMART" id="SM00344">
    <property type="entry name" value="HTH_ASNC"/>
    <property type="match status" value="1"/>
</dbReference>
<evidence type="ECO:0000256" key="2">
    <source>
        <dbReference type="ARBA" id="ARBA00023125"/>
    </source>
</evidence>
<dbReference type="CDD" id="cd00090">
    <property type="entry name" value="HTH_ARSR"/>
    <property type="match status" value="1"/>
</dbReference>